<reference evidence="2" key="1">
    <citation type="journal article" date="2019" name="Int. J. Syst. Evol. Microbiol.">
        <title>The Global Catalogue of Microorganisms (GCM) 10K type strain sequencing project: providing services to taxonomists for standard genome sequencing and annotation.</title>
        <authorList>
            <consortium name="The Broad Institute Genomics Platform"/>
            <consortium name="The Broad Institute Genome Sequencing Center for Infectious Disease"/>
            <person name="Wu L."/>
            <person name="Ma J."/>
        </authorList>
    </citation>
    <scope>NUCLEOTIDE SEQUENCE [LARGE SCALE GENOMIC DNA]</scope>
    <source>
        <strain evidence="2">JCM 17759</strain>
    </source>
</reference>
<accession>A0ABP8N1K2</accession>
<gene>
    <name evidence="1" type="ORF">GCM10023156_37690</name>
</gene>
<name>A0ABP8N1K2_9BACT</name>
<dbReference type="EMBL" id="BAABGA010000046">
    <property type="protein sequence ID" value="GAA4458885.1"/>
    <property type="molecule type" value="Genomic_DNA"/>
</dbReference>
<evidence type="ECO:0000313" key="2">
    <source>
        <dbReference type="Proteomes" id="UP001500840"/>
    </source>
</evidence>
<comment type="caution">
    <text evidence="1">The sequence shown here is derived from an EMBL/GenBank/DDBJ whole genome shotgun (WGS) entry which is preliminary data.</text>
</comment>
<proteinExistence type="predicted"/>
<evidence type="ECO:0000313" key="1">
    <source>
        <dbReference type="EMBL" id="GAA4458885.1"/>
    </source>
</evidence>
<sequence length="88" mass="9542">MRGEGSTTIKIDRATAEKLRIGIVQSLHEATPASNDLLKAVASLPASLNSTSEILKSLSDPETQKTLRQVEQLLRMIPQSSPQSNSQK</sequence>
<keyword evidence="2" id="KW-1185">Reference proteome</keyword>
<organism evidence="1 2">
    <name type="scientific">Novipirellula rosea</name>
    <dbReference type="NCBI Taxonomy" id="1031540"/>
    <lineage>
        <taxon>Bacteria</taxon>
        <taxon>Pseudomonadati</taxon>
        <taxon>Planctomycetota</taxon>
        <taxon>Planctomycetia</taxon>
        <taxon>Pirellulales</taxon>
        <taxon>Pirellulaceae</taxon>
        <taxon>Novipirellula</taxon>
    </lineage>
</organism>
<dbReference type="Proteomes" id="UP001500840">
    <property type="component" value="Unassembled WGS sequence"/>
</dbReference>
<protein>
    <submittedName>
        <fullName evidence="1">Uncharacterized protein</fullName>
    </submittedName>
</protein>